<organism evidence="1 2">
    <name type="scientific">Homoserinibacter gongjuensis</name>
    <dbReference type="NCBI Taxonomy" id="1162968"/>
    <lineage>
        <taxon>Bacteria</taxon>
        <taxon>Bacillati</taxon>
        <taxon>Actinomycetota</taxon>
        <taxon>Actinomycetes</taxon>
        <taxon>Micrococcales</taxon>
        <taxon>Microbacteriaceae</taxon>
        <taxon>Homoserinibacter</taxon>
    </lineage>
</organism>
<evidence type="ECO:0000313" key="2">
    <source>
        <dbReference type="Proteomes" id="UP001157069"/>
    </source>
</evidence>
<comment type="caution">
    <text evidence="1">The sequence shown here is derived from an EMBL/GenBank/DDBJ whole genome shotgun (WGS) entry which is preliminary data.</text>
</comment>
<name>A0ABQ6JRR5_9MICO</name>
<protein>
    <recommendedName>
        <fullName evidence="3">YdhG-like domain-containing protein</fullName>
    </recommendedName>
</protein>
<sequence>MVRGRVLPRKAALTIYGVFSDYGPADPLMEQLGPHTTGKGCLYLKRLDAVDDAVLERLVRQAWERATR</sequence>
<evidence type="ECO:0000313" key="1">
    <source>
        <dbReference type="EMBL" id="GMA90818.1"/>
    </source>
</evidence>
<proteinExistence type="predicted"/>
<evidence type="ECO:0008006" key="3">
    <source>
        <dbReference type="Google" id="ProtNLM"/>
    </source>
</evidence>
<reference evidence="2" key="1">
    <citation type="journal article" date="2019" name="Int. J. Syst. Evol. Microbiol.">
        <title>The Global Catalogue of Microorganisms (GCM) 10K type strain sequencing project: providing services to taxonomists for standard genome sequencing and annotation.</title>
        <authorList>
            <consortium name="The Broad Institute Genomics Platform"/>
            <consortium name="The Broad Institute Genome Sequencing Center for Infectious Disease"/>
            <person name="Wu L."/>
            <person name="Ma J."/>
        </authorList>
    </citation>
    <scope>NUCLEOTIDE SEQUENCE [LARGE SCALE GENOMIC DNA]</scope>
    <source>
        <strain evidence="2">NBRC 108755</strain>
    </source>
</reference>
<dbReference type="RefSeq" id="WP_284298774.1">
    <property type="nucleotide sequence ID" value="NZ_BSVA01000001.1"/>
</dbReference>
<dbReference type="EMBL" id="BSVA01000001">
    <property type="protein sequence ID" value="GMA90818.1"/>
    <property type="molecule type" value="Genomic_DNA"/>
</dbReference>
<dbReference type="Proteomes" id="UP001157069">
    <property type="component" value="Unassembled WGS sequence"/>
</dbReference>
<gene>
    <name evidence="1" type="ORF">GCM10025869_13470</name>
</gene>
<keyword evidence="2" id="KW-1185">Reference proteome</keyword>
<accession>A0ABQ6JRR5</accession>